<dbReference type="PANTHER" id="PTHR23077:SF194">
    <property type="entry name" value="ATPASE FAMILY GENE 2 PROTEIN HOMOLOG B"/>
    <property type="match status" value="1"/>
</dbReference>
<dbReference type="InterPro" id="IPR003959">
    <property type="entry name" value="ATPase_AAA_core"/>
</dbReference>
<keyword evidence="1" id="KW-0547">Nucleotide-binding</keyword>
<dbReference type="EMBL" id="OV725082">
    <property type="protein sequence ID" value="CAH1404557.1"/>
    <property type="molecule type" value="Genomic_DNA"/>
</dbReference>
<dbReference type="GO" id="GO:0005829">
    <property type="term" value="C:cytosol"/>
    <property type="evidence" value="ECO:0007669"/>
    <property type="project" value="TreeGrafter"/>
</dbReference>
<feature type="domain" description="AAA+ ATPase" evidence="4">
    <location>
        <begin position="484"/>
        <end position="631"/>
    </location>
</feature>
<keyword evidence="3" id="KW-0175">Coiled coil</keyword>
<keyword evidence="6" id="KW-1185">Reference proteome</keyword>
<dbReference type="SUPFAM" id="SSF52540">
    <property type="entry name" value="P-loop containing nucleoside triphosphate hydrolases"/>
    <property type="match status" value="2"/>
</dbReference>
<evidence type="ECO:0000256" key="1">
    <source>
        <dbReference type="ARBA" id="ARBA00022741"/>
    </source>
</evidence>
<name>A0A9P0HMS9_NEZVI</name>
<dbReference type="GO" id="GO:0030970">
    <property type="term" value="P:retrograde protein transport, ER to cytosol"/>
    <property type="evidence" value="ECO:0007669"/>
    <property type="project" value="TreeGrafter"/>
</dbReference>
<dbReference type="InterPro" id="IPR041569">
    <property type="entry name" value="AAA_lid_3"/>
</dbReference>
<evidence type="ECO:0000256" key="3">
    <source>
        <dbReference type="ARBA" id="ARBA00023054"/>
    </source>
</evidence>
<dbReference type="InterPro" id="IPR003593">
    <property type="entry name" value="AAA+_ATPase"/>
</dbReference>
<evidence type="ECO:0000259" key="4">
    <source>
        <dbReference type="SMART" id="SM00382"/>
    </source>
</evidence>
<dbReference type="GO" id="GO:0005634">
    <property type="term" value="C:nucleus"/>
    <property type="evidence" value="ECO:0007669"/>
    <property type="project" value="TreeGrafter"/>
</dbReference>
<dbReference type="GO" id="GO:0031593">
    <property type="term" value="F:polyubiquitin modification-dependent protein binding"/>
    <property type="evidence" value="ECO:0007669"/>
    <property type="project" value="TreeGrafter"/>
</dbReference>
<dbReference type="GO" id="GO:0005524">
    <property type="term" value="F:ATP binding"/>
    <property type="evidence" value="ECO:0007669"/>
    <property type="project" value="UniProtKB-KW"/>
</dbReference>
<dbReference type="Pfam" id="PF00004">
    <property type="entry name" value="AAA"/>
    <property type="match status" value="2"/>
</dbReference>
<dbReference type="InterPro" id="IPR050168">
    <property type="entry name" value="AAA_ATPase_domain"/>
</dbReference>
<organism evidence="5 6">
    <name type="scientific">Nezara viridula</name>
    <name type="common">Southern green stink bug</name>
    <name type="synonym">Cimex viridulus</name>
    <dbReference type="NCBI Taxonomy" id="85310"/>
    <lineage>
        <taxon>Eukaryota</taxon>
        <taxon>Metazoa</taxon>
        <taxon>Ecdysozoa</taxon>
        <taxon>Arthropoda</taxon>
        <taxon>Hexapoda</taxon>
        <taxon>Insecta</taxon>
        <taxon>Pterygota</taxon>
        <taxon>Neoptera</taxon>
        <taxon>Paraneoptera</taxon>
        <taxon>Hemiptera</taxon>
        <taxon>Heteroptera</taxon>
        <taxon>Panheteroptera</taxon>
        <taxon>Pentatomomorpha</taxon>
        <taxon>Pentatomoidea</taxon>
        <taxon>Pentatomidae</taxon>
        <taxon>Pentatominae</taxon>
        <taxon>Nezara</taxon>
    </lineage>
</organism>
<dbReference type="InterPro" id="IPR027417">
    <property type="entry name" value="P-loop_NTPase"/>
</dbReference>
<dbReference type="GO" id="GO:0051228">
    <property type="term" value="P:mitotic spindle disassembly"/>
    <property type="evidence" value="ECO:0007669"/>
    <property type="project" value="TreeGrafter"/>
</dbReference>
<dbReference type="GO" id="GO:0097352">
    <property type="term" value="P:autophagosome maturation"/>
    <property type="evidence" value="ECO:0007669"/>
    <property type="project" value="TreeGrafter"/>
</dbReference>
<dbReference type="OrthoDB" id="27435at2759"/>
<dbReference type="PANTHER" id="PTHR23077">
    <property type="entry name" value="AAA-FAMILY ATPASE"/>
    <property type="match status" value="1"/>
</dbReference>
<dbReference type="AlphaFoldDB" id="A0A9P0HMS9"/>
<feature type="domain" description="AAA+ ATPase" evidence="4">
    <location>
        <begin position="226"/>
        <end position="357"/>
    </location>
</feature>
<protein>
    <recommendedName>
        <fullName evidence="4">AAA+ ATPase domain-containing protein</fullName>
    </recommendedName>
</protein>
<dbReference type="InterPro" id="IPR003960">
    <property type="entry name" value="ATPase_AAA_CS"/>
</dbReference>
<proteinExistence type="predicted"/>
<dbReference type="SMART" id="SM00382">
    <property type="entry name" value="AAA"/>
    <property type="match status" value="2"/>
</dbReference>
<evidence type="ECO:0000313" key="6">
    <source>
        <dbReference type="Proteomes" id="UP001152798"/>
    </source>
</evidence>
<sequence>MIYKVVVSKQTLTSLQRCYFSDTIPEEHYGRYALIPVNSKDKYLVRICINPLLQENVCILDKTVQYLPKAMWVPETETVMYKDIAILNCINYIKTMHLCVIFESAWRKKEWESKSHALKKILKQILQIFVHVNNVIIDVENLKFLNSIGLHSIVVSNIGSIPAGKVVDSTKIIIDEITCYERYSQLLENCLDMNLAGLNGPYEKLRQYFIAMKNALSQNSHLNLISSLKILVIGPDGCGKKTLINRLAFDFKATILTIDGPELNRPQPGETERLIKEKFDHARLLCEEGPCIILLSRIESFCSKQGRIFSQFIHLLDSIDPSLPLVVIGTTSSPNLLHRLIRSSSRFHNRVFIGIPNEEERCEMLSNFCGDILSKEKLKQIARKTPGFVIADLKLLVKRAKLKVNNQKGRQQTNFSEEELFNAINEMVYLIEASSIRGELGVVRSQKLDMNQLGGLVRVKQLLNQSIQWPLLHPEAFKRLNIKKPSGVLLYGPPGCAKTSLARTLASSSNITFLSVSAADLFSPYVGDAEITITNLFQRARDASPTILFVDEIDALVGSREGKEKSAQETILSTFLVEMDGVGYKGESRIIENTVDSRVIVIGATNRPDSVDSALLRPGRLDRLIYVPPPTLEDRLDILKVVTKVMPLSDCVKLQDIAMKTDLYSGADLNSLCQEAALQALTEDGMDAQIIKQSHWLKALKEIPPSLTKEQVEWYNTFSFS</sequence>
<dbReference type="FunFam" id="1.10.8.60:FF:000038">
    <property type="entry name" value="spermatogenesis-associated protein 5-like protein 1"/>
    <property type="match status" value="1"/>
</dbReference>
<evidence type="ECO:0000256" key="2">
    <source>
        <dbReference type="ARBA" id="ARBA00022840"/>
    </source>
</evidence>
<dbReference type="Pfam" id="PF17862">
    <property type="entry name" value="AAA_lid_3"/>
    <property type="match status" value="1"/>
</dbReference>
<dbReference type="FunFam" id="3.40.50.300:FF:001025">
    <property type="entry name" value="ATPase family, AAA domain-containing 2B"/>
    <property type="match status" value="1"/>
</dbReference>
<evidence type="ECO:0000313" key="5">
    <source>
        <dbReference type="EMBL" id="CAH1404557.1"/>
    </source>
</evidence>
<gene>
    <name evidence="5" type="ORF">NEZAVI_LOCUS12947</name>
</gene>
<dbReference type="GO" id="GO:0034098">
    <property type="term" value="C:VCP-NPL4-UFD1 AAA ATPase complex"/>
    <property type="evidence" value="ECO:0007669"/>
    <property type="project" value="TreeGrafter"/>
</dbReference>
<dbReference type="GO" id="GO:0016887">
    <property type="term" value="F:ATP hydrolysis activity"/>
    <property type="evidence" value="ECO:0007669"/>
    <property type="project" value="InterPro"/>
</dbReference>
<reference evidence="5" key="1">
    <citation type="submission" date="2022-01" db="EMBL/GenBank/DDBJ databases">
        <authorList>
            <person name="King R."/>
        </authorList>
    </citation>
    <scope>NUCLEOTIDE SEQUENCE</scope>
</reference>
<keyword evidence="2" id="KW-0067">ATP-binding</keyword>
<dbReference type="PROSITE" id="PS00674">
    <property type="entry name" value="AAA"/>
    <property type="match status" value="1"/>
</dbReference>
<dbReference type="Gene3D" id="3.40.50.300">
    <property type="entry name" value="P-loop containing nucleotide triphosphate hydrolases"/>
    <property type="match status" value="2"/>
</dbReference>
<dbReference type="Gene3D" id="1.10.8.60">
    <property type="match status" value="2"/>
</dbReference>
<accession>A0A9P0HMS9</accession>
<dbReference type="Proteomes" id="UP001152798">
    <property type="component" value="Chromosome 6"/>
</dbReference>